<dbReference type="InterPro" id="IPR000060">
    <property type="entry name" value="BCCT_transptr"/>
</dbReference>
<organism evidence="9 10">
    <name type="scientific">Marinomonas primoryensis</name>
    <dbReference type="NCBI Taxonomy" id="178399"/>
    <lineage>
        <taxon>Bacteria</taxon>
        <taxon>Pseudomonadati</taxon>
        <taxon>Pseudomonadota</taxon>
        <taxon>Gammaproteobacteria</taxon>
        <taxon>Oceanospirillales</taxon>
        <taxon>Oceanospirillaceae</taxon>
        <taxon>Marinomonas</taxon>
    </lineage>
</organism>
<comment type="caution">
    <text evidence="9">The sequence shown here is derived from an EMBL/GenBank/DDBJ whole genome shotgun (WGS) entry which is preliminary data.</text>
</comment>
<accession>A0ABV0L3C8</accession>
<protein>
    <submittedName>
        <fullName evidence="9">BCCT family transporter</fullName>
    </submittedName>
</protein>
<reference evidence="9 10" key="1">
    <citation type="submission" date="2024-05" db="EMBL/GenBank/DDBJ databases">
        <authorList>
            <person name="Busch G.E."/>
            <person name="Sharma I."/>
        </authorList>
    </citation>
    <scope>NUCLEOTIDE SEQUENCE [LARGE SCALE GENOMIC DNA]</scope>
    <source>
        <strain evidence="9 10">23GB23</strain>
    </source>
</reference>
<feature type="transmembrane region" description="Helical" evidence="8">
    <location>
        <begin position="29"/>
        <end position="49"/>
    </location>
</feature>
<comment type="similarity">
    <text evidence="2">Belongs to the BCCT transporter (TC 2.A.15) family.</text>
</comment>
<proteinExistence type="inferred from homology"/>
<dbReference type="RefSeq" id="WP_348577450.1">
    <property type="nucleotide sequence ID" value="NZ_JBDYKN010000014.1"/>
</dbReference>
<keyword evidence="5 8" id="KW-0812">Transmembrane</keyword>
<dbReference type="Proteomes" id="UP001471651">
    <property type="component" value="Unassembled WGS sequence"/>
</dbReference>
<evidence type="ECO:0000256" key="7">
    <source>
        <dbReference type="ARBA" id="ARBA00023136"/>
    </source>
</evidence>
<name>A0ABV0L3C8_9GAMM</name>
<dbReference type="PANTHER" id="PTHR30047:SF7">
    <property type="entry name" value="HIGH-AFFINITY CHOLINE TRANSPORT PROTEIN"/>
    <property type="match status" value="1"/>
</dbReference>
<evidence type="ECO:0000256" key="4">
    <source>
        <dbReference type="ARBA" id="ARBA00022475"/>
    </source>
</evidence>
<evidence type="ECO:0000256" key="3">
    <source>
        <dbReference type="ARBA" id="ARBA00022448"/>
    </source>
</evidence>
<evidence type="ECO:0000256" key="1">
    <source>
        <dbReference type="ARBA" id="ARBA00004651"/>
    </source>
</evidence>
<dbReference type="Pfam" id="PF02028">
    <property type="entry name" value="BCCT"/>
    <property type="match status" value="1"/>
</dbReference>
<comment type="subcellular location">
    <subcellularLocation>
        <location evidence="1">Cell membrane</location>
        <topology evidence="1">Multi-pass membrane protein</topology>
    </subcellularLocation>
</comment>
<evidence type="ECO:0000313" key="9">
    <source>
        <dbReference type="EMBL" id="MEP7730599.1"/>
    </source>
</evidence>
<keyword evidence="7 8" id="KW-0472">Membrane</keyword>
<evidence type="ECO:0000256" key="5">
    <source>
        <dbReference type="ARBA" id="ARBA00022692"/>
    </source>
</evidence>
<evidence type="ECO:0000256" key="6">
    <source>
        <dbReference type="ARBA" id="ARBA00022989"/>
    </source>
</evidence>
<sequence>MLFLISLAFSHYGNIRLGADDSRPDYSNLTWWYGPFLLCRGLLWLTFFYHHNLPMRISNLFYPILWERAFSPGAGQ</sequence>
<keyword evidence="4" id="KW-1003">Cell membrane</keyword>
<evidence type="ECO:0000256" key="2">
    <source>
        <dbReference type="ARBA" id="ARBA00005658"/>
    </source>
</evidence>
<keyword evidence="6 8" id="KW-1133">Transmembrane helix</keyword>
<keyword evidence="3" id="KW-0813">Transport</keyword>
<gene>
    <name evidence="9" type="ORF">ABKW32_14175</name>
</gene>
<evidence type="ECO:0000313" key="10">
    <source>
        <dbReference type="Proteomes" id="UP001471651"/>
    </source>
</evidence>
<dbReference type="PANTHER" id="PTHR30047">
    <property type="entry name" value="HIGH-AFFINITY CHOLINE TRANSPORT PROTEIN-RELATED"/>
    <property type="match status" value="1"/>
</dbReference>
<keyword evidence="10" id="KW-1185">Reference proteome</keyword>
<dbReference type="EMBL" id="JBDYKN010000014">
    <property type="protein sequence ID" value="MEP7730599.1"/>
    <property type="molecule type" value="Genomic_DNA"/>
</dbReference>
<evidence type="ECO:0000256" key="8">
    <source>
        <dbReference type="SAM" id="Phobius"/>
    </source>
</evidence>